<protein>
    <submittedName>
        <fullName evidence="1">Uncharacterized protein</fullName>
    </submittedName>
</protein>
<organism evidence="1 2">
    <name type="scientific">Litoribaculum gwangyangense</name>
    <dbReference type="NCBI Taxonomy" id="1130722"/>
    <lineage>
        <taxon>Bacteria</taxon>
        <taxon>Pseudomonadati</taxon>
        <taxon>Bacteroidota</taxon>
        <taxon>Flavobacteriia</taxon>
        <taxon>Flavobacteriales</taxon>
        <taxon>Flavobacteriaceae</taxon>
        <taxon>Litoribaculum</taxon>
    </lineage>
</organism>
<proteinExistence type="predicted"/>
<dbReference type="RefSeq" id="WP_345276496.1">
    <property type="nucleotide sequence ID" value="NZ_BAABJW010000002.1"/>
</dbReference>
<name>A0ABP9CFV9_9FLAO</name>
<reference evidence="2" key="1">
    <citation type="journal article" date="2019" name="Int. J. Syst. Evol. Microbiol.">
        <title>The Global Catalogue of Microorganisms (GCM) 10K type strain sequencing project: providing services to taxonomists for standard genome sequencing and annotation.</title>
        <authorList>
            <consortium name="The Broad Institute Genomics Platform"/>
            <consortium name="The Broad Institute Genome Sequencing Center for Infectious Disease"/>
            <person name="Wu L."/>
            <person name="Ma J."/>
        </authorList>
    </citation>
    <scope>NUCLEOTIDE SEQUENCE [LARGE SCALE GENOMIC DNA]</scope>
    <source>
        <strain evidence="2">JCM 18325</strain>
    </source>
</reference>
<accession>A0ABP9CFV9</accession>
<sequence length="138" mass="16531">MEPIQNYISFNSNKSILELQYSISSEIYKMENLKLELEFYLILLDKPLFESYTINLYERLTDFKKEAKGINESRIHLLESLYSHANHISNKIECDNIACDNFFIKQHDEIELTVFNFHKTISDFKFRLFQYLESVLIN</sequence>
<keyword evidence="2" id="KW-1185">Reference proteome</keyword>
<dbReference type="EMBL" id="BAABJW010000002">
    <property type="protein sequence ID" value="GAA4810313.1"/>
    <property type="molecule type" value="Genomic_DNA"/>
</dbReference>
<evidence type="ECO:0000313" key="1">
    <source>
        <dbReference type="EMBL" id="GAA4810313.1"/>
    </source>
</evidence>
<dbReference type="Proteomes" id="UP001501433">
    <property type="component" value="Unassembled WGS sequence"/>
</dbReference>
<comment type="caution">
    <text evidence="1">The sequence shown here is derived from an EMBL/GenBank/DDBJ whole genome shotgun (WGS) entry which is preliminary data.</text>
</comment>
<evidence type="ECO:0000313" key="2">
    <source>
        <dbReference type="Proteomes" id="UP001501433"/>
    </source>
</evidence>
<gene>
    <name evidence="1" type="ORF">GCM10023330_16680</name>
</gene>